<dbReference type="InterPro" id="IPR036388">
    <property type="entry name" value="WH-like_DNA-bd_sf"/>
</dbReference>
<gene>
    <name evidence="2" type="ORF">BTM29_00590</name>
</gene>
<evidence type="ECO:0000259" key="1">
    <source>
        <dbReference type="Pfam" id="PF03551"/>
    </source>
</evidence>
<sequence length="104" mass="12072">MNKEMLKGTIDLLILAVLKESDNYGYQISKIITDKSDKTFEIQEATLYLALKRLEKQECVEAYWGEKTHGGKRKYYHITDLGIEQLSTMKDDFQSLATVVKKFM</sequence>
<protein>
    <submittedName>
        <fullName evidence="2">PadR family transcriptional regulator</fullName>
    </submittedName>
</protein>
<proteinExistence type="predicted"/>
<dbReference type="SUPFAM" id="SSF46785">
    <property type="entry name" value="Winged helix' DNA-binding domain"/>
    <property type="match status" value="1"/>
</dbReference>
<dbReference type="OrthoDB" id="9808017at2"/>
<dbReference type="KEGG" id="lalw:BTM29_00590"/>
<dbReference type="EMBL" id="CP019323">
    <property type="protein sequence ID" value="APX71136.1"/>
    <property type="molecule type" value="Genomic_DNA"/>
</dbReference>
<evidence type="ECO:0000313" key="3">
    <source>
        <dbReference type="Proteomes" id="UP000187499"/>
    </source>
</evidence>
<dbReference type="STRING" id="1847728.BTM29_00590"/>
<dbReference type="Proteomes" id="UP000187499">
    <property type="component" value="Chromosome"/>
</dbReference>
<dbReference type="InterPro" id="IPR052509">
    <property type="entry name" value="Metal_resp_DNA-bind_regulator"/>
</dbReference>
<keyword evidence="3" id="KW-1185">Reference proteome</keyword>
<dbReference type="InterPro" id="IPR036390">
    <property type="entry name" value="WH_DNA-bd_sf"/>
</dbReference>
<dbReference type="PANTHER" id="PTHR33169:SF25">
    <property type="entry name" value="DNA-BINDING PROTEIN YIZB-RELATED"/>
    <property type="match status" value="1"/>
</dbReference>
<dbReference type="InterPro" id="IPR005149">
    <property type="entry name" value="Tscrpt_reg_PadR_N"/>
</dbReference>
<accession>A0A1P8PZY4</accession>
<dbReference type="AlphaFoldDB" id="A0A1P8PZY4"/>
<organism evidence="2 3">
    <name type="scientific">Companilactobacillus allii</name>
    <dbReference type="NCBI Taxonomy" id="1847728"/>
    <lineage>
        <taxon>Bacteria</taxon>
        <taxon>Bacillati</taxon>
        <taxon>Bacillota</taxon>
        <taxon>Bacilli</taxon>
        <taxon>Lactobacillales</taxon>
        <taxon>Lactobacillaceae</taxon>
        <taxon>Companilactobacillus</taxon>
    </lineage>
</organism>
<dbReference type="Gene3D" id="1.10.10.10">
    <property type="entry name" value="Winged helix-like DNA-binding domain superfamily/Winged helix DNA-binding domain"/>
    <property type="match status" value="1"/>
</dbReference>
<dbReference type="Pfam" id="PF03551">
    <property type="entry name" value="PadR"/>
    <property type="match status" value="1"/>
</dbReference>
<feature type="domain" description="Transcription regulator PadR N-terminal" evidence="1">
    <location>
        <begin position="14"/>
        <end position="86"/>
    </location>
</feature>
<reference evidence="3" key="1">
    <citation type="submission" date="2016-12" db="EMBL/GenBank/DDBJ databases">
        <authorList>
            <person name="Jung M.Y."/>
            <person name="Lee S.H."/>
        </authorList>
    </citation>
    <scope>NUCLEOTIDE SEQUENCE [LARGE SCALE GENOMIC DNA]</scope>
    <source>
        <strain evidence="3">WiKim39</strain>
    </source>
</reference>
<dbReference type="PANTHER" id="PTHR33169">
    <property type="entry name" value="PADR-FAMILY TRANSCRIPTIONAL REGULATOR"/>
    <property type="match status" value="1"/>
</dbReference>
<evidence type="ECO:0000313" key="2">
    <source>
        <dbReference type="EMBL" id="APX71136.1"/>
    </source>
</evidence>
<dbReference type="RefSeq" id="WP_076613647.1">
    <property type="nucleotide sequence ID" value="NZ_CP019323.1"/>
</dbReference>
<name>A0A1P8PZY4_9LACO</name>